<evidence type="ECO:0000259" key="15">
    <source>
        <dbReference type="PROSITE" id="PS51198"/>
    </source>
</evidence>
<dbReference type="InterPro" id="IPR014017">
    <property type="entry name" value="DNA_helicase_UvrD-like_C"/>
</dbReference>
<dbReference type="PANTHER" id="PTHR11070">
    <property type="entry name" value="UVRD / RECB / PCRA DNA HELICASE FAMILY MEMBER"/>
    <property type="match status" value="1"/>
</dbReference>
<dbReference type="InterPro" id="IPR011335">
    <property type="entry name" value="Restrct_endonuc-II-like"/>
</dbReference>
<dbReference type="InterPro" id="IPR038726">
    <property type="entry name" value="PDDEXK_AddAB-type"/>
</dbReference>
<dbReference type="Pfam" id="PF12705">
    <property type="entry name" value="PDDEXK_1"/>
    <property type="match status" value="1"/>
</dbReference>
<feature type="domain" description="UvrD-like helicase C-terminal" evidence="16">
    <location>
        <begin position="572"/>
        <end position="916"/>
    </location>
</feature>
<evidence type="ECO:0000259" key="16">
    <source>
        <dbReference type="PROSITE" id="PS51217"/>
    </source>
</evidence>
<dbReference type="SUPFAM" id="SSF52540">
    <property type="entry name" value="P-loop containing nucleoside triphosphate hydrolases"/>
    <property type="match status" value="1"/>
</dbReference>
<comment type="similarity">
    <text evidence="13">Belongs to the helicase family. AddA subfamily.</text>
</comment>
<dbReference type="Pfam" id="PF00580">
    <property type="entry name" value="UvrD-helicase"/>
    <property type="match status" value="1"/>
</dbReference>
<keyword evidence="7 13" id="KW-0067">ATP-binding</keyword>
<evidence type="ECO:0000256" key="11">
    <source>
        <dbReference type="ARBA" id="ARBA00034617"/>
    </source>
</evidence>
<evidence type="ECO:0000256" key="10">
    <source>
        <dbReference type="ARBA" id="ARBA00023235"/>
    </source>
</evidence>
<dbReference type="InterPro" id="IPR014152">
    <property type="entry name" value="AddA"/>
</dbReference>
<dbReference type="GO" id="GO:0016887">
    <property type="term" value="F:ATP hydrolysis activity"/>
    <property type="evidence" value="ECO:0007669"/>
    <property type="project" value="RHEA"/>
</dbReference>
<evidence type="ECO:0000256" key="8">
    <source>
        <dbReference type="ARBA" id="ARBA00023125"/>
    </source>
</evidence>
<evidence type="ECO:0000256" key="13">
    <source>
        <dbReference type="HAMAP-Rule" id="MF_01451"/>
    </source>
</evidence>
<accession>A0A4Z0R256</accession>
<dbReference type="EC" id="5.6.2.4" evidence="13"/>
<dbReference type="GO" id="GO:0033202">
    <property type="term" value="C:DNA helicase complex"/>
    <property type="evidence" value="ECO:0007669"/>
    <property type="project" value="TreeGrafter"/>
</dbReference>
<comment type="function">
    <text evidence="13">The heterodimer acts as both an ATP-dependent DNA helicase and an ATP-dependent, dual-direction single-stranded exonuclease. Recognizes the chi site generating a DNA molecule suitable for the initiation of homologous recombination. The AddA nuclease domain is required for chi fragment generation; this subunit has the helicase and 3' -&gt; 5' nuclease activities.</text>
</comment>
<keyword evidence="8 13" id="KW-0238">DNA-binding</keyword>
<dbReference type="Gene3D" id="3.90.320.10">
    <property type="match status" value="1"/>
</dbReference>
<dbReference type="InterPro" id="IPR014016">
    <property type="entry name" value="UvrD-like_ATP-bd"/>
</dbReference>
<evidence type="ECO:0000256" key="6">
    <source>
        <dbReference type="ARBA" id="ARBA00022839"/>
    </source>
</evidence>
<evidence type="ECO:0000256" key="9">
    <source>
        <dbReference type="ARBA" id="ARBA00023204"/>
    </source>
</evidence>
<keyword evidence="18" id="KW-1185">Reference proteome</keyword>
<protein>
    <recommendedName>
        <fullName evidence="13">ATP-dependent helicase/nuclease subunit A</fullName>
        <ecNumber evidence="13">3.1.-.-</ecNumber>
        <ecNumber evidence="13">5.6.2.4</ecNumber>
    </recommendedName>
    <alternativeName>
        <fullName evidence="13">ATP-dependent helicase/nuclease AddA</fullName>
    </alternativeName>
    <alternativeName>
        <fullName evidence="13">DNA 3'-5' helicase AddA</fullName>
    </alternativeName>
</protein>
<dbReference type="GO" id="GO:0043138">
    <property type="term" value="F:3'-5' DNA helicase activity"/>
    <property type="evidence" value="ECO:0007669"/>
    <property type="project" value="UniProtKB-UniRule"/>
</dbReference>
<feature type="domain" description="UvrD-like helicase ATP-binding" evidence="15">
    <location>
        <begin position="3"/>
        <end position="509"/>
    </location>
</feature>
<evidence type="ECO:0000313" key="17">
    <source>
        <dbReference type="EMBL" id="TGE36077.1"/>
    </source>
</evidence>
<dbReference type="Pfam" id="PF13361">
    <property type="entry name" value="UvrD_C"/>
    <property type="match status" value="1"/>
</dbReference>
<keyword evidence="6 13" id="KW-0269">Exonuclease</keyword>
<name>A0A4Z0R256_9FIRM</name>
<evidence type="ECO:0000313" key="18">
    <source>
        <dbReference type="Proteomes" id="UP000298460"/>
    </source>
</evidence>
<dbReference type="Gene3D" id="3.40.50.300">
    <property type="entry name" value="P-loop containing nucleotide triphosphate hydrolases"/>
    <property type="match status" value="4"/>
</dbReference>
<dbReference type="InterPro" id="IPR000212">
    <property type="entry name" value="DNA_helicase_UvrD/REP"/>
</dbReference>
<dbReference type="PROSITE" id="PS51217">
    <property type="entry name" value="UVRD_HELICASE_CTER"/>
    <property type="match status" value="1"/>
</dbReference>
<keyword evidence="1 13" id="KW-0540">Nuclease</keyword>
<keyword evidence="3 13" id="KW-0227">DNA damage</keyword>
<comment type="catalytic activity">
    <reaction evidence="11 13">
        <text>Couples ATP hydrolysis with the unwinding of duplex DNA by translocating in the 3'-5' direction.</text>
        <dbReference type="EC" id="5.6.2.4"/>
    </reaction>
</comment>
<evidence type="ECO:0000256" key="14">
    <source>
        <dbReference type="PROSITE-ProRule" id="PRU00560"/>
    </source>
</evidence>
<comment type="catalytic activity">
    <reaction evidence="12 13">
        <text>ATP + H2O = ADP + phosphate + H(+)</text>
        <dbReference type="Rhea" id="RHEA:13065"/>
        <dbReference type="ChEBI" id="CHEBI:15377"/>
        <dbReference type="ChEBI" id="CHEBI:15378"/>
        <dbReference type="ChEBI" id="CHEBI:30616"/>
        <dbReference type="ChEBI" id="CHEBI:43474"/>
        <dbReference type="ChEBI" id="CHEBI:456216"/>
        <dbReference type="EC" id="5.6.2.4"/>
    </reaction>
</comment>
<sequence length="1402" mass="159466">MSKTQWTAEQRAAITLRGQLLVAAAAGSGKTAVLVERLIQRITNPDEPEDVDRFLVVTFTKAAANEMRERIGKALDEALFLAQVPGDVDRLIRQRTLLQRANITTLHSFCLELIRKYFYQLELDPAFRVADQAEADLLRQDVVEELFETRYEGVDLDFLKLVDAFGSDRDDQPLMDHVLRLFTFAYSQPRPDIWLAGLEQAYVWEDIETMMQSDWGQAVRQGLLDLVSGSLNSLERAEEIAQRPGGPALYSETLQDDKNRVQLLKRALIEGDWAQVETQFRSAVNYPRLPAARSKAKKKGAKDSSNPELGADAALEQVSIEESYQKNLQEECKKLRDEAKKKLNSLHDEVFAFPIIDQLPALREMGTMAQTLGTLVSEFSRVYAVAKAQRNVLDFTDLEHFALQLLEEQGEASLIAQKLKDYFAEVLVDEYQDINPVQERILRLVSRQEESPNLFMVGDVKQSIYRFRMADPSLFLEKYSTLQHWHSGMPSSTTPKEIVIDLNRNFRSRLEVVEGVNFLFRQIMTKGAGEIPYDDQAALQFGAAYVSDQNQINTAEGPIEVHLIDLKSIRNQLALDSTDEVQKDLVNLSASEAQDDPEFASTQGATECEDDLISGAEDAIASEDLDKARIEARLVSERIQRLVQGAEFQIHDRKLNNFRPVRYSDIVILMRTYSAVAPIYVEEFQSANIPVYAETTTGYFGASEVETMLSLLKVIDNPRNDIPLAAVLRSPLVGLNGTELGKIRMILPEGDFYEALTLAVWIVHEEENLSPERTKDFQKILGLYEESLKVRLEKARLILATATGIKDKITDFWIKLQTWRTLSRRTSLADLLWTLYEETGYLTYVGTLPAGAQRQANLRVLYDRASRFEATRYRGLFRFLRFLDRFRGQGKDMGNARALGETEDVVRLITVHASKGLEFPVVFMVGLGRTFNTQSLKGKVLLHSKLGMGMPIIDIENNVRYPSLIQYAVKQRLAQEALAEELRILYVALTRAKERLFLYGTMDNLDKTFLKWYRTLEWGEVALPDGQLRSAKCFLDWIGPALARHPRKLFGETEGRSTLAISEINSRWDIQIHRNITADKDKNQETNFGEGKDEGLVMSADNSAESEQIPIDSNSKAKDQLFAEIDRRLSWQYPHLKAVRKVAKTSVSELKRQYNWHADEGTTPLPTLPKNTDSLKRPKFLQEEQKLTAAERGTALHTAMQHLPFEKWATKWRDLSELEQINNVSEFLNMLMQREILSGEQRTSIKPAQIAQFLNSQMGERFFSAEQILREIPFTLTFPSESELVGVSRVDKTNILVQGVIDVVLLSRDEHQEIHAEILDYKTDSFWSSSADKLENSKTDPEEILRERYTLQLSLYALAIERLLKIKISGCTLYSFTLGREIAIADEVRKSSQITGIPLFAK</sequence>
<evidence type="ECO:0000256" key="3">
    <source>
        <dbReference type="ARBA" id="ARBA00022763"/>
    </source>
</evidence>
<dbReference type="GO" id="GO:0008408">
    <property type="term" value="F:3'-5' exonuclease activity"/>
    <property type="evidence" value="ECO:0007669"/>
    <property type="project" value="UniProtKB-UniRule"/>
</dbReference>
<dbReference type="GO" id="GO:0003690">
    <property type="term" value="F:double-stranded DNA binding"/>
    <property type="evidence" value="ECO:0007669"/>
    <property type="project" value="UniProtKB-UniRule"/>
</dbReference>
<comment type="caution">
    <text evidence="17">The sequence shown here is derived from an EMBL/GenBank/DDBJ whole genome shotgun (WGS) entry which is preliminary data.</text>
</comment>
<keyword evidence="10 13" id="KW-0413">Isomerase</keyword>
<evidence type="ECO:0000256" key="2">
    <source>
        <dbReference type="ARBA" id="ARBA00022741"/>
    </source>
</evidence>
<dbReference type="InterPro" id="IPR011604">
    <property type="entry name" value="PDDEXK-like_dom_sf"/>
</dbReference>
<comment type="subunit">
    <text evidence="13">Heterodimer of AddA and AddB/RexB.</text>
</comment>
<feature type="binding site" evidence="14">
    <location>
        <begin position="24"/>
        <end position="31"/>
    </location>
    <ligand>
        <name>ATP</name>
        <dbReference type="ChEBI" id="CHEBI:30616"/>
    </ligand>
</feature>
<keyword evidence="5 13" id="KW-0347">Helicase</keyword>
<proteinExistence type="inferred from homology"/>
<dbReference type="OrthoDB" id="9810135at2"/>
<dbReference type="PROSITE" id="PS51198">
    <property type="entry name" value="UVRD_HELICASE_ATP_BIND"/>
    <property type="match status" value="1"/>
</dbReference>
<evidence type="ECO:0000256" key="12">
    <source>
        <dbReference type="ARBA" id="ARBA00048988"/>
    </source>
</evidence>
<keyword evidence="4 13" id="KW-0378">Hydrolase</keyword>
<keyword evidence="9 13" id="KW-0234">DNA repair</keyword>
<organism evidence="17 18">
    <name type="scientific">Desulfosporosinus fructosivorans</name>
    <dbReference type="NCBI Taxonomy" id="2018669"/>
    <lineage>
        <taxon>Bacteria</taxon>
        <taxon>Bacillati</taxon>
        <taxon>Bacillota</taxon>
        <taxon>Clostridia</taxon>
        <taxon>Eubacteriales</taxon>
        <taxon>Desulfitobacteriaceae</taxon>
        <taxon>Desulfosporosinus</taxon>
    </lineage>
</organism>
<evidence type="ECO:0000256" key="1">
    <source>
        <dbReference type="ARBA" id="ARBA00022722"/>
    </source>
</evidence>
<dbReference type="EC" id="3.1.-.-" evidence="13"/>
<comment type="cofactor">
    <cofactor evidence="13">
        <name>Mg(2+)</name>
        <dbReference type="ChEBI" id="CHEBI:18420"/>
    </cofactor>
</comment>
<dbReference type="GO" id="GO:0005524">
    <property type="term" value="F:ATP binding"/>
    <property type="evidence" value="ECO:0007669"/>
    <property type="project" value="UniProtKB-UniRule"/>
</dbReference>
<dbReference type="HAMAP" id="MF_01451">
    <property type="entry name" value="AddA"/>
    <property type="match status" value="1"/>
</dbReference>
<dbReference type="InterPro" id="IPR027417">
    <property type="entry name" value="P-loop_NTPase"/>
</dbReference>
<dbReference type="GO" id="GO:0005829">
    <property type="term" value="C:cytosol"/>
    <property type="evidence" value="ECO:0007669"/>
    <property type="project" value="TreeGrafter"/>
</dbReference>
<dbReference type="Gene3D" id="1.10.274.50">
    <property type="match status" value="1"/>
</dbReference>
<dbReference type="SUPFAM" id="SSF52980">
    <property type="entry name" value="Restriction endonuclease-like"/>
    <property type="match status" value="1"/>
</dbReference>
<evidence type="ECO:0000256" key="4">
    <source>
        <dbReference type="ARBA" id="ARBA00022801"/>
    </source>
</evidence>
<reference evidence="17 18" key="1">
    <citation type="submission" date="2019-03" db="EMBL/GenBank/DDBJ databases">
        <title>Draft Genome Sequence of Desulfosporosinus fructosivorans Strain 63.6F, Isolated from Marine Sediment in the Baltic Sea.</title>
        <authorList>
            <person name="Hausmann B."/>
            <person name="Vandieken V."/>
            <person name="Pjevac P."/>
            <person name="Schreck K."/>
            <person name="Herbold C.W."/>
            <person name="Loy A."/>
        </authorList>
    </citation>
    <scope>NUCLEOTIDE SEQUENCE [LARGE SCALE GENOMIC DNA]</scope>
    <source>
        <strain evidence="17 18">63.6F</strain>
    </source>
</reference>
<dbReference type="FunFam" id="3.40.50.300:FF:001236">
    <property type="entry name" value="ATP-dependent helicase/nuclease subunit A"/>
    <property type="match status" value="1"/>
</dbReference>
<evidence type="ECO:0000256" key="5">
    <source>
        <dbReference type="ARBA" id="ARBA00022806"/>
    </source>
</evidence>
<dbReference type="Proteomes" id="UP000298460">
    <property type="component" value="Unassembled WGS sequence"/>
</dbReference>
<dbReference type="PANTHER" id="PTHR11070:SF48">
    <property type="entry name" value="ATP-DEPENDENT HELICASE_NUCLEASE SUBUNIT A"/>
    <property type="match status" value="1"/>
</dbReference>
<dbReference type="RefSeq" id="WP_135550418.1">
    <property type="nucleotide sequence ID" value="NZ_SPQQ01000009.1"/>
</dbReference>
<dbReference type="EMBL" id="SPQQ01000009">
    <property type="protein sequence ID" value="TGE36077.1"/>
    <property type="molecule type" value="Genomic_DNA"/>
</dbReference>
<gene>
    <name evidence="13" type="primary">addA</name>
    <name evidence="17" type="ORF">E4K67_21310</name>
</gene>
<dbReference type="CDD" id="cd17932">
    <property type="entry name" value="DEXQc_UvrD"/>
    <property type="match status" value="1"/>
</dbReference>
<keyword evidence="2 13" id="KW-0547">Nucleotide-binding</keyword>
<dbReference type="GO" id="GO:0000724">
    <property type="term" value="P:double-strand break repair via homologous recombination"/>
    <property type="evidence" value="ECO:0007669"/>
    <property type="project" value="UniProtKB-UniRule"/>
</dbReference>
<evidence type="ECO:0000256" key="7">
    <source>
        <dbReference type="ARBA" id="ARBA00022840"/>
    </source>
</evidence>